<dbReference type="InterPro" id="IPR029045">
    <property type="entry name" value="ClpP/crotonase-like_dom_sf"/>
</dbReference>
<dbReference type="PANTHER" id="PTHR32060:SF22">
    <property type="entry name" value="CARBOXYL-TERMINAL-PROCESSING PEPTIDASE 3, CHLOROPLASTIC"/>
    <property type="match status" value="1"/>
</dbReference>
<evidence type="ECO:0000256" key="2">
    <source>
        <dbReference type="ARBA" id="ARBA00022801"/>
    </source>
</evidence>
<comment type="caution">
    <text evidence="5">The sequence shown here is derived from an EMBL/GenBank/DDBJ whole genome shotgun (WGS) entry which is preliminary data.</text>
</comment>
<dbReference type="SMART" id="SM00245">
    <property type="entry name" value="TSPc"/>
    <property type="match status" value="1"/>
</dbReference>
<dbReference type="Proteomes" id="UP001301350">
    <property type="component" value="Unassembled WGS sequence"/>
</dbReference>
<dbReference type="AlphaFoldDB" id="A0AAV9IP79"/>
<evidence type="ECO:0000256" key="1">
    <source>
        <dbReference type="ARBA" id="ARBA00022670"/>
    </source>
</evidence>
<dbReference type="SUPFAM" id="SSF50156">
    <property type="entry name" value="PDZ domain-like"/>
    <property type="match status" value="1"/>
</dbReference>
<keyword evidence="2" id="KW-0378">Hydrolase</keyword>
<dbReference type="GO" id="GO:0006508">
    <property type="term" value="P:proteolysis"/>
    <property type="evidence" value="ECO:0007669"/>
    <property type="project" value="UniProtKB-KW"/>
</dbReference>
<dbReference type="EMBL" id="JANCYW010000001">
    <property type="protein sequence ID" value="KAK4534134.1"/>
    <property type="molecule type" value="Genomic_DNA"/>
</dbReference>
<keyword evidence="1" id="KW-0645">Protease</keyword>
<feature type="domain" description="Tail specific protease" evidence="4">
    <location>
        <begin position="255"/>
        <end position="470"/>
    </location>
</feature>
<dbReference type="Pfam" id="PF03572">
    <property type="entry name" value="Peptidase_S41"/>
    <property type="match status" value="1"/>
</dbReference>
<dbReference type="SUPFAM" id="SSF52096">
    <property type="entry name" value="ClpP/crotonase"/>
    <property type="match status" value="1"/>
</dbReference>
<proteinExistence type="predicted"/>
<dbReference type="Gene3D" id="2.30.42.10">
    <property type="match status" value="1"/>
</dbReference>
<dbReference type="InterPro" id="IPR004447">
    <property type="entry name" value="Peptidase_S41A"/>
</dbReference>
<dbReference type="Gene3D" id="3.90.226.10">
    <property type="entry name" value="2-enoyl-CoA Hydratase, Chain A, domain 1"/>
    <property type="match status" value="1"/>
</dbReference>
<name>A0AAV9IP79_CYACA</name>
<evidence type="ECO:0000256" key="3">
    <source>
        <dbReference type="ARBA" id="ARBA00022825"/>
    </source>
</evidence>
<evidence type="ECO:0000313" key="6">
    <source>
        <dbReference type="Proteomes" id="UP001301350"/>
    </source>
</evidence>
<keyword evidence="6" id="KW-1185">Reference proteome</keyword>
<accession>A0AAV9IP79</accession>
<reference evidence="5 6" key="1">
    <citation type="submission" date="2022-07" db="EMBL/GenBank/DDBJ databases">
        <title>Genome-wide signatures of adaptation to extreme environments.</title>
        <authorList>
            <person name="Cho C.H."/>
            <person name="Yoon H.S."/>
        </authorList>
    </citation>
    <scope>NUCLEOTIDE SEQUENCE [LARGE SCALE GENOMIC DNA]</scope>
    <source>
        <strain evidence="5 6">DBV 063 E5</strain>
    </source>
</reference>
<evidence type="ECO:0000259" key="4">
    <source>
        <dbReference type="SMART" id="SM00245"/>
    </source>
</evidence>
<dbReference type="InterPro" id="IPR036034">
    <property type="entry name" value="PDZ_sf"/>
</dbReference>
<dbReference type="GO" id="GO:0004175">
    <property type="term" value="F:endopeptidase activity"/>
    <property type="evidence" value="ECO:0007669"/>
    <property type="project" value="TreeGrafter"/>
</dbReference>
<dbReference type="CDD" id="cd07560">
    <property type="entry name" value="Peptidase_S41_CPP"/>
    <property type="match status" value="1"/>
</dbReference>
<dbReference type="InterPro" id="IPR005151">
    <property type="entry name" value="Tail-specific_protease"/>
</dbReference>
<protein>
    <recommendedName>
        <fullName evidence="4">Tail specific protease domain-containing protein</fullName>
    </recommendedName>
</protein>
<gene>
    <name evidence="5" type="ORF">CDCA_CDCA01G0159</name>
</gene>
<dbReference type="Gene3D" id="3.30.750.44">
    <property type="match status" value="1"/>
</dbReference>
<sequence length="520" mass="55444">MFVGLTPIRVSSLSRQQSASASLRRRRRGAWRDPLPHRTWQASVLVQWGEHARTAAVAVVTAVWLHCAPVQVQAAALSAPTPTQLIEEAYMLLQENYIDTRMITPTLLEHALSPPLPRNVAQAGQRIEEELLRPLQDRFTRYVPREQMEHLLRFDGSGMGMLLRRVDARVAAASRDATEAASFPGVVPRVPVSPGDLYVSSPPVRGSAADRAALQAGDVIDRIQGVDATGGRVLPFEAANLMQGVDGGTVTLTIRGRGDVQLVRRVLGVHASSARRVVTYGQLGRTGVIRIREFNALARPGVEQALQHFFGDAATAPMRAPSVPVQRLVLDLRSNGGGSLEEAIDVASLFLGPNVPLAYMSNESGAELAVTTRSPTHLYAQGRSLPMVVLVNDHTASASEVVAGALRDQCRAALVSVGIAANHTYGKALVQGVFGLSDGSGLVITVGKYVTPVVREQIQGRGLHADRHVLGLWSALPPWLGASMAEAELFDRDAKAFGSPALCPSPATHTLPAGGVAEGA</sequence>
<organism evidence="5 6">
    <name type="scientific">Cyanidium caldarium</name>
    <name type="common">Red alga</name>
    <dbReference type="NCBI Taxonomy" id="2771"/>
    <lineage>
        <taxon>Eukaryota</taxon>
        <taxon>Rhodophyta</taxon>
        <taxon>Bangiophyceae</taxon>
        <taxon>Cyanidiales</taxon>
        <taxon>Cyanidiaceae</taxon>
        <taxon>Cyanidium</taxon>
    </lineage>
</organism>
<dbReference type="GO" id="GO:0008236">
    <property type="term" value="F:serine-type peptidase activity"/>
    <property type="evidence" value="ECO:0007669"/>
    <property type="project" value="UniProtKB-KW"/>
</dbReference>
<dbReference type="PANTHER" id="PTHR32060">
    <property type="entry name" value="TAIL-SPECIFIC PROTEASE"/>
    <property type="match status" value="1"/>
</dbReference>
<evidence type="ECO:0000313" key="5">
    <source>
        <dbReference type="EMBL" id="KAK4534134.1"/>
    </source>
</evidence>
<keyword evidence="3" id="KW-0720">Serine protease</keyword>